<keyword evidence="2" id="KW-0805">Transcription regulation</keyword>
<protein>
    <submittedName>
        <fullName evidence="6">DNA-binding transcriptional regulator, LysR family</fullName>
    </submittedName>
</protein>
<dbReference type="OrthoDB" id="528082at2"/>
<comment type="similarity">
    <text evidence="1">Belongs to the LysR transcriptional regulatory family.</text>
</comment>
<dbReference type="CDD" id="cd05466">
    <property type="entry name" value="PBP2_LTTR_substrate"/>
    <property type="match status" value="1"/>
</dbReference>
<dbReference type="STRING" id="521013.SAMN04488567_3237"/>
<keyword evidence="7" id="KW-1185">Reference proteome</keyword>
<evidence type="ECO:0000256" key="1">
    <source>
        <dbReference type="ARBA" id="ARBA00009437"/>
    </source>
</evidence>
<dbReference type="InterPro" id="IPR036390">
    <property type="entry name" value="WH_DNA-bd_sf"/>
</dbReference>
<dbReference type="PANTHER" id="PTHR30126">
    <property type="entry name" value="HTH-TYPE TRANSCRIPTIONAL REGULATOR"/>
    <property type="match status" value="1"/>
</dbReference>
<dbReference type="RefSeq" id="WP_090113684.1">
    <property type="nucleotide sequence ID" value="NZ_FNAT01000006.1"/>
</dbReference>
<name>A0A1G7HNW4_9RHOB</name>
<dbReference type="PROSITE" id="PS50931">
    <property type="entry name" value="HTH_LYSR"/>
    <property type="match status" value="1"/>
</dbReference>
<dbReference type="InterPro" id="IPR005119">
    <property type="entry name" value="LysR_subst-bd"/>
</dbReference>
<evidence type="ECO:0000313" key="7">
    <source>
        <dbReference type="Proteomes" id="UP000198922"/>
    </source>
</evidence>
<keyword evidence="4" id="KW-0804">Transcription</keyword>
<dbReference type="SUPFAM" id="SSF46785">
    <property type="entry name" value="Winged helix' DNA-binding domain"/>
    <property type="match status" value="1"/>
</dbReference>
<gene>
    <name evidence="6" type="ORF">SAMN04488567_3237</name>
</gene>
<dbReference type="Gene3D" id="1.10.10.10">
    <property type="entry name" value="Winged helix-like DNA-binding domain superfamily/Winged helix DNA-binding domain"/>
    <property type="match status" value="1"/>
</dbReference>
<dbReference type="EMBL" id="FNAT01000006">
    <property type="protein sequence ID" value="SDF02131.1"/>
    <property type="molecule type" value="Genomic_DNA"/>
</dbReference>
<evidence type="ECO:0000259" key="5">
    <source>
        <dbReference type="PROSITE" id="PS50931"/>
    </source>
</evidence>
<dbReference type="InterPro" id="IPR000847">
    <property type="entry name" value="LysR_HTH_N"/>
</dbReference>
<evidence type="ECO:0000256" key="4">
    <source>
        <dbReference type="ARBA" id="ARBA00023163"/>
    </source>
</evidence>
<accession>A0A1G7HNW4</accession>
<dbReference type="PANTHER" id="PTHR30126:SF2">
    <property type="entry name" value="HTH-TYPE TRANSCRIPTIONAL REGULATOR YJIE"/>
    <property type="match status" value="1"/>
</dbReference>
<reference evidence="7" key="1">
    <citation type="submission" date="2016-10" db="EMBL/GenBank/DDBJ databases">
        <authorList>
            <person name="Varghese N."/>
            <person name="Submissions S."/>
        </authorList>
    </citation>
    <scope>NUCLEOTIDE SEQUENCE [LARGE SCALE GENOMIC DNA]</scope>
    <source>
        <strain evidence="7">DSM 21424</strain>
    </source>
</reference>
<dbReference type="SUPFAM" id="SSF53850">
    <property type="entry name" value="Periplasmic binding protein-like II"/>
    <property type="match status" value="1"/>
</dbReference>
<feature type="domain" description="HTH lysR-type" evidence="5">
    <location>
        <begin position="1"/>
        <end position="58"/>
    </location>
</feature>
<evidence type="ECO:0000256" key="2">
    <source>
        <dbReference type="ARBA" id="ARBA00023015"/>
    </source>
</evidence>
<proteinExistence type="inferred from homology"/>
<dbReference type="AlphaFoldDB" id="A0A1G7HNW4"/>
<dbReference type="Pfam" id="PF03466">
    <property type="entry name" value="LysR_substrate"/>
    <property type="match status" value="1"/>
</dbReference>
<evidence type="ECO:0000313" key="6">
    <source>
        <dbReference type="EMBL" id="SDF02131.1"/>
    </source>
</evidence>
<dbReference type="PRINTS" id="PR00039">
    <property type="entry name" value="HTHLYSR"/>
</dbReference>
<dbReference type="GO" id="GO:0003700">
    <property type="term" value="F:DNA-binding transcription factor activity"/>
    <property type="evidence" value="ECO:0007669"/>
    <property type="project" value="InterPro"/>
</dbReference>
<dbReference type="GO" id="GO:0000976">
    <property type="term" value="F:transcription cis-regulatory region binding"/>
    <property type="evidence" value="ECO:0007669"/>
    <property type="project" value="TreeGrafter"/>
</dbReference>
<sequence>MRLEWLEDLVAVAETGSFSEAAERRALTQSAFSRRIRQIEEHVGVELFDRSRKPVQLQRTTAAQRERIVQIIAALRRLTADLRSGSQLIDNTVVLASQHALTTSRTPRLLQMVLARHEGLSVRLLSANFDECYGQLLSRRADIALVYRVEGIMPEVEADYLETAGIGRDRLIPVHAAARRAEHLADLAAGRLPIVCYPDEVFLGQVMTRLILPRLPETLQPVPRVETALTLAAQEMAQAGIGSAWIPESLARGRIAEAGLVDLSDTLPSCALSITAMRLTGPKRPAEEAVWAELVASAAAGEG</sequence>
<keyword evidence="3 6" id="KW-0238">DNA-binding</keyword>
<organism evidence="6 7">
    <name type="scientific">Limimaricola pyoseonensis</name>
    <dbReference type="NCBI Taxonomy" id="521013"/>
    <lineage>
        <taxon>Bacteria</taxon>
        <taxon>Pseudomonadati</taxon>
        <taxon>Pseudomonadota</taxon>
        <taxon>Alphaproteobacteria</taxon>
        <taxon>Rhodobacterales</taxon>
        <taxon>Paracoccaceae</taxon>
        <taxon>Limimaricola</taxon>
    </lineage>
</organism>
<dbReference type="Pfam" id="PF00126">
    <property type="entry name" value="HTH_1"/>
    <property type="match status" value="1"/>
</dbReference>
<dbReference type="Gene3D" id="3.40.190.290">
    <property type="match status" value="1"/>
</dbReference>
<dbReference type="InterPro" id="IPR036388">
    <property type="entry name" value="WH-like_DNA-bd_sf"/>
</dbReference>
<evidence type="ECO:0000256" key="3">
    <source>
        <dbReference type="ARBA" id="ARBA00023125"/>
    </source>
</evidence>
<dbReference type="Proteomes" id="UP000198922">
    <property type="component" value="Unassembled WGS sequence"/>
</dbReference>